<dbReference type="Proteomes" id="UP000250043">
    <property type="component" value="Unassembled WGS sequence"/>
</dbReference>
<protein>
    <recommendedName>
        <fullName evidence="2">DUF6533 domain-containing protein</fullName>
    </recommendedName>
</protein>
<organism evidence="3 4">
    <name type="scientific">Obba rivulosa</name>
    <dbReference type="NCBI Taxonomy" id="1052685"/>
    <lineage>
        <taxon>Eukaryota</taxon>
        <taxon>Fungi</taxon>
        <taxon>Dikarya</taxon>
        <taxon>Basidiomycota</taxon>
        <taxon>Agaricomycotina</taxon>
        <taxon>Agaricomycetes</taxon>
        <taxon>Polyporales</taxon>
        <taxon>Gelatoporiaceae</taxon>
        <taxon>Obba</taxon>
    </lineage>
</organism>
<evidence type="ECO:0000313" key="4">
    <source>
        <dbReference type="Proteomes" id="UP000250043"/>
    </source>
</evidence>
<dbReference type="AlphaFoldDB" id="A0A8E2ASA7"/>
<evidence type="ECO:0000259" key="2">
    <source>
        <dbReference type="Pfam" id="PF20151"/>
    </source>
</evidence>
<dbReference type="EMBL" id="KV722426">
    <property type="protein sequence ID" value="OCH89453.1"/>
    <property type="molecule type" value="Genomic_DNA"/>
</dbReference>
<keyword evidence="4" id="KW-1185">Reference proteome</keyword>
<keyword evidence="1" id="KW-1133">Transmembrane helix</keyword>
<feature type="domain" description="DUF6533" evidence="2">
    <location>
        <begin position="27"/>
        <end position="72"/>
    </location>
</feature>
<feature type="transmembrane region" description="Helical" evidence="1">
    <location>
        <begin position="150"/>
        <end position="170"/>
    </location>
</feature>
<gene>
    <name evidence="3" type="ORF">OBBRIDRAFT_835775</name>
</gene>
<feature type="transmembrane region" description="Helical" evidence="1">
    <location>
        <begin position="225"/>
        <end position="243"/>
    </location>
</feature>
<sequence>MSTTPGIIVGIEHQIISALRTISRIRYSELASSTIIVFDHLLTLDQEIELIWNSPWSIGKCLFLMTRYYTLVTVIFNNYALFSPHLNNTLRLYALYSLNKKVLIFMGVTFLLCAAASATIMGMVLAQIQAVFNEIPGVPFCVATDVPADFFAFWIPMLVSESVLCGLALYRGMENYRRGGTLYQSGRHLFQILVRDSAFYFVVVFATYFTNALIFTLGSELEVEIPIGFAVALSCVMSNRLCLNVRGMVREDAASVHTAPPRPLDFSLASLPQRSGTQGSAVVTVGSGSRLTEFEMLELRSMRAERVYAV</sequence>
<accession>A0A8E2ASA7</accession>
<feature type="transmembrane region" description="Helical" evidence="1">
    <location>
        <begin position="102"/>
        <end position="130"/>
    </location>
</feature>
<dbReference type="OrthoDB" id="3349377at2759"/>
<feature type="transmembrane region" description="Helical" evidence="1">
    <location>
        <begin position="197"/>
        <end position="219"/>
    </location>
</feature>
<keyword evidence="1" id="KW-0472">Membrane</keyword>
<reference evidence="3 4" key="1">
    <citation type="submission" date="2016-07" db="EMBL/GenBank/DDBJ databases">
        <title>Draft genome of the white-rot fungus Obba rivulosa 3A-2.</title>
        <authorList>
            <consortium name="DOE Joint Genome Institute"/>
            <person name="Miettinen O."/>
            <person name="Riley R."/>
            <person name="Acob R."/>
            <person name="Barry K."/>
            <person name="Cullen D."/>
            <person name="De Vries R."/>
            <person name="Hainaut M."/>
            <person name="Hatakka A."/>
            <person name="Henrissat B."/>
            <person name="Hilden K."/>
            <person name="Kuo R."/>
            <person name="Labutti K."/>
            <person name="Lipzen A."/>
            <person name="Makela M.R."/>
            <person name="Sandor L."/>
            <person name="Spatafora J.W."/>
            <person name="Grigoriev I.V."/>
            <person name="Hibbett D.S."/>
        </authorList>
    </citation>
    <scope>NUCLEOTIDE SEQUENCE [LARGE SCALE GENOMIC DNA]</scope>
    <source>
        <strain evidence="3 4">3A-2</strain>
    </source>
</reference>
<evidence type="ECO:0000256" key="1">
    <source>
        <dbReference type="SAM" id="Phobius"/>
    </source>
</evidence>
<dbReference type="Pfam" id="PF20151">
    <property type="entry name" value="DUF6533"/>
    <property type="match status" value="1"/>
</dbReference>
<proteinExistence type="predicted"/>
<dbReference type="InterPro" id="IPR045340">
    <property type="entry name" value="DUF6533"/>
</dbReference>
<keyword evidence="1" id="KW-0812">Transmembrane</keyword>
<name>A0A8E2ASA7_9APHY</name>
<evidence type="ECO:0000313" key="3">
    <source>
        <dbReference type="EMBL" id="OCH89453.1"/>
    </source>
</evidence>
<feature type="transmembrane region" description="Helical" evidence="1">
    <location>
        <begin position="62"/>
        <end position="81"/>
    </location>
</feature>